<keyword evidence="1" id="KW-0812">Transmembrane</keyword>
<feature type="transmembrane region" description="Helical" evidence="1">
    <location>
        <begin position="254"/>
        <end position="272"/>
    </location>
</feature>
<protein>
    <submittedName>
        <fullName evidence="2">Uncharacterized protein</fullName>
    </submittedName>
</protein>
<evidence type="ECO:0000256" key="1">
    <source>
        <dbReference type="SAM" id="Phobius"/>
    </source>
</evidence>
<reference evidence="2 3" key="1">
    <citation type="journal article" date="2015" name="Nature">
        <title>rRNA introns, odd ribosomes, and small enigmatic genomes across a large radiation of phyla.</title>
        <authorList>
            <person name="Brown C.T."/>
            <person name="Hug L.A."/>
            <person name="Thomas B.C."/>
            <person name="Sharon I."/>
            <person name="Castelle C.J."/>
            <person name="Singh A."/>
            <person name="Wilkins M.J."/>
            <person name="Williams K.H."/>
            <person name="Banfield J.F."/>
        </authorList>
    </citation>
    <scope>NUCLEOTIDE SEQUENCE [LARGE SCALE GENOMIC DNA]</scope>
</reference>
<dbReference type="Proteomes" id="UP000034798">
    <property type="component" value="Unassembled WGS sequence"/>
</dbReference>
<comment type="caution">
    <text evidence="2">The sequence shown here is derived from an EMBL/GenBank/DDBJ whole genome shotgun (WGS) entry which is preliminary data.</text>
</comment>
<organism evidence="2 3">
    <name type="scientific">Candidatus Nomurabacteria bacterium GW2011_GWC2_35_8</name>
    <dbReference type="NCBI Taxonomy" id="1618752"/>
    <lineage>
        <taxon>Bacteria</taxon>
        <taxon>Candidatus Nomuraibacteriota</taxon>
    </lineage>
</organism>
<accession>A0A0G0D2F1</accession>
<name>A0A0G0D2F1_9BACT</name>
<evidence type="ECO:0000313" key="3">
    <source>
        <dbReference type="Proteomes" id="UP000034798"/>
    </source>
</evidence>
<proteinExistence type="predicted"/>
<dbReference type="EMBL" id="LBQZ01000018">
    <property type="protein sequence ID" value="KKP88439.1"/>
    <property type="molecule type" value="Genomic_DNA"/>
</dbReference>
<gene>
    <name evidence="2" type="ORF">UR91_C0018G0010</name>
</gene>
<keyword evidence="1" id="KW-0472">Membrane</keyword>
<evidence type="ECO:0000313" key="2">
    <source>
        <dbReference type="EMBL" id="KKP88439.1"/>
    </source>
</evidence>
<keyword evidence="1" id="KW-1133">Transmembrane helix</keyword>
<dbReference type="AlphaFoldDB" id="A0A0G0D2F1"/>
<sequence>MIYKKIIIIFFLILCTIPIKTYSQSFSKAGFIPGNIWYSPDPFEERDIIKIHTIVFNPEDKQFLGDVIFFDNDVFLDKKSFSVQAKEIKEVEISWTVTAGKHKIFAKIENAKLLLPNGKFEEIYIAQNKTEENIREVEKKIILKTVNLDPYSIIDNISINSSESIQNIKNTIKENTPSFIVEPATLTANVIETIRSDISNISKVKKETIQNEIKAINITNQKNNTEKENKFIKPLKYLELFFFTLLSYIFNIKFIFYGILFIIIIFILRYFWRLIF</sequence>